<evidence type="ECO:0000313" key="1">
    <source>
        <dbReference type="Proteomes" id="UP000887580"/>
    </source>
</evidence>
<proteinExistence type="predicted"/>
<organism evidence="1 2">
    <name type="scientific">Panagrolaimus sp. PS1159</name>
    <dbReference type="NCBI Taxonomy" id="55785"/>
    <lineage>
        <taxon>Eukaryota</taxon>
        <taxon>Metazoa</taxon>
        <taxon>Ecdysozoa</taxon>
        <taxon>Nematoda</taxon>
        <taxon>Chromadorea</taxon>
        <taxon>Rhabditida</taxon>
        <taxon>Tylenchina</taxon>
        <taxon>Panagrolaimomorpha</taxon>
        <taxon>Panagrolaimoidea</taxon>
        <taxon>Panagrolaimidae</taxon>
        <taxon>Panagrolaimus</taxon>
    </lineage>
</organism>
<accession>A0AC35FZK2</accession>
<protein>
    <submittedName>
        <fullName evidence="2">Aldolase</fullName>
    </submittedName>
</protein>
<sequence>MVQQQHPPHRRYDIKKAVIPKALKEPITLGKSNLTSKNRFFKSPMSEYTAHFDPSDLKSTGIPTKEIINAYEKWAYGGFGIMSTGAVILDQTGLNFLPGNMLIGEEEDSQERREGFEAIAKASKRFGSIILVQALNMEDQMAFFKAQTDEEREKAMTKTRYATKYVYDRGFDGIILQILPAANEGKTDMDLTEKVVEEMAKLVRSTVPATAKFVLGTKLSTAKFQQAGVDYEQFIHLLKVVEKCNYDFAEIAGGSIEFPLQKDESRECMYAHVIKSAKSKVPKLPLFATGGFRTVPAMEKSVASGELDGVGLARTAASEFDFPNKVIAHQIQSAMWSPFEDDMSLGVPAAAAQIAQAGRTRLEETEFDANYGIANFTNEEIKAAFLNAKKVRDAEIEELKKEGKLIGGVVQIDM</sequence>
<reference evidence="2" key="1">
    <citation type="submission" date="2022-11" db="UniProtKB">
        <authorList>
            <consortium name="WormBaseParasite"/>
        </authorList>
    </citation>
    <scope>IDENTIFICATION</scope>
</reference>
<name>A0AC35FZK2_9BILA</name>
<dbReference type="WBParaSite" id="PS1159_v2.g22287.t1">
    <property type="protein sequence ID" value="PS1159_v2.g22287.t1"/>
    <property type="gene ID" value="PS1159_v2.g22287"/>
</dbReference>
<evidence type="ECO:0000313" key="2">
    <source>
        <dbReference type="WBParaSite" id="PS1159_v2.g22287.t1"/>
    </source>
</evidence>
<dbReference type="Proteomes" id="UP000887580">
    <property type="component" value="Unplaced"/>
</dbReference>